<gene>
    <name evidence="1" type="ORF">Tco_1003328</name>
</gene>
<evidence type="ECO:0000313" key="2">
    <source>
        <dbReference type="Proteomes" id="UP001151760"/>
    </source>
</evidence>
<organism evidence="1 2">
    <name type="scientific">Tanacetum coccineum</name>
    <dbReference type="NCBI Taxonomy" id="301880"/>
    <lineage>
        <taxon>Eukaryota</taxon>
        <taxon>Viridiplantae</taxon>
        <taxon>Streptophyta</taxon>
        <taxon>Embryophyta</taxon>
        <taxon>Tracheophyta</taxon>
        <taxon>Spermatophyta</taxon>
        <taxon>Magnoliopsida</taxon>
        <taxon>eudicotyledons</taxon>
        <taxon>Gunneridae</taxon>
        <taxon>Pentapetalae</taxon>
        <taxon>asterids</taxon>
        <taxon>campanulids</taxon>
        <taxon>Asterales</taxon>
        <taxon>Asteraceae</taxon>
        <taxon>Asteroideae</taxon>
        <taxon>Anthemideae</taxon>
        <taxon>Anthemidinae</taxon>
        <taxon>Tanacetum</taxon>
    </lineage>
</organism>
<protein>
    <submittedName>
        <fullName evidence="1">Uncharacterized protein</fullName>
    </submittedName>
</protein>
<reference evidence="1" key="2">
    <citation type="submission" date="2022-01" db="EMBL/GenBank/DDBJ databases">
        <authorList>
            <person name="Yamashiro T."/>
            <person name="Shiraishi A."/>
            <person name="Satake H."/>
            <person name="Nakayama K."/>
        </authorList>
    </citation>
    <scope>NUCLEOTIDE SEQUENCE</scope>
</reference>
<reference evidence="1" key="1">
    <citation type="journal article" date="2022" name="Int. J. Mol. Sci.">
        <title>Draft Genome of Tanacetum Coccineum: Genomic Comparison of Closely Related Tanacetum-Family Plants.</title>
        <authorList>
            <person name="Yamashiro T."/>
            <person name="Shiraishi A."/>
            <person name="Nakayama K."/>
            <person name="Satake H."/>
        </authorList>
    </citation>
    <scope>NUCLEOTIDE SEQUENCE</scope>
</reference>
<dbReference type="Proteomes" id="UP001151760">
    <property type="component" value="Unassembled WGS sequence"/>
</dbReference>
<sequence length="98" mass="11511">MENLGKMEKMEKRKGWLQYGEDGSAGDDEECIQNKFTPNKVSGEREMERMRNKVQKKCKIRGFSLRRDALTEIYSFVRDFEDAEDEAINLILDELSQL</sequence>
<accession>A0ABQ5F954</accession>
<name>A0ABQ5F954_9ASTR</name>
<keyword evidence="2" id="KW-1185">Reference proteome</keyword>
<dbReference type="Gene3D" id="1.10.8.60">
    <property type="match status" value="1"/>
</dbReference>
<dbReference type="EMBL" id="BQNB010017141">
    <property type="protein sequence ID" value="GJT59795.1"/>
    <property type="molecule type" value="Genomic_DNA"/>
</dbReference>
<comment type="caution">
    <text evidence="1">The sequence shown here is derived from an EMBL/GenBank/DDBJ whole genome shotgun (WGS) entry which is preliminary data.</text>
</comment>
<evidence type="ECO:0000313" key="1">
    <source>
        <dbReference type="EMBL" id="GJT59795.1"/>
    </source>
</evidence>
<proteinExistence type="predicted"/>